<dbReference type="PaxDb" id="39947-A0A0P0XVQ8"/>
<reference evidence="1 2" key="3">
    <citation type="journal article" date="2013" name="Rice">
        <title>Improvement of the Oryza sativa Nipponbare reference genome using next generation sequence and optical map data.</title>
        <authorList>
            <person name="Kawahara Y."/>
            <person name="de la Bastide M."/>
            <person name="Hamilton J.P."/>
            <person name="Kanamori H."/>
            <person name="McCombie W.R."/>
            <person name="Ouyang S."/>
            <person name="Schwartz D.C."/>
            <person name="Tanaka T."/>
            <person name="Wu J."/>
            <person name="Zhou S."/>
            <person name="Childs K.L."/>
            <person name="Davidson R.M."/>
            <person name="Lin H."/>
            <person name="Quesada-Ocampo L."/>
            <person name="Vaillancourt B."/>
            <person name="Sakai H."/>
            <person name="Lee S.S."/>
            <person name="Kim J."/>
            <person name="Numa H."/>
            <person name="Itoh T."/>
            <person name="Buell C.R."/>
            <person name="Matsumoto T."/>
        </authorList>
    </citation>
    <scope>NUCLEOTIDE SEQUENCE [LARGE SCALE GENOMIC DNA]</scope>
    <source>
        <strain evidence="2">cv. Nipponbare</strain>
    </source>
</reference>
<evidence type="ECO:0000313" key="2">
    <source>
        <dbReference type="Proteomes" id="UP000059680"/>
    </source>
</evidence>
<accession>A0A0P0XVQ8</accession>
<dbReference type="eggNOG" id="ENOG502T2P7">
    <property type="taxonomic scope" value="Eukaryota"/>
</dbReference>
<dbReference type="InParanoid" id="A0A0P0XVQ8"/>
<proteinExistence type="predicted"/>
<dbReference type="EMBL" id="AP014966">
    <property type="protein sequence ID" value="BAT11467.1"/>
    <property type="molecule type" value="Genomic_DNA"/>
</dbReference>
<dbReference type="Gramene" id="Os10t0495075-00">
    <property type="protein sequence ID" value="Os10t0495075-00"/>
    <property type="gene ID" value="Os10g0495075"/>
</dbReference>
<dbReference type="Proteomes" id="UP000059680">
    <property type="component" value="Chromosome 10"/>
</dbReference>
<reference evidence="2" key="1">
    <citation type="journal article" date="2005" name="Nature">
        <title>The map-based sequence of the rice genome.</title>
        <authorList>
            <consortium name="International rice genome sequencing project (IRGSP)"/>
            <person name="Matsumoto T."/>
            <person name="Wu J."/>
            <person name="Kanamori H."/>
            <person name="Katayose Y."/>
            <person name="Fujisawa M."/>
            <person name="Namiki N."/>
            <person name="Mizuno H."/>
            <person name="Yamamoto K."/>
            <person name="Antonio B.A."/>
            <person name="Baba T."/>
            <person name="Sakata K."/>
            <person name="Nagamura Y."/>
            <person name="Aoki H."/>
            <person name="Arikawa K."/>
            <person name="Arita K."/>
            <person name="Bito T."/>
            <person name="Chiden Y."/>
            <person name="Fujitsuka N."/>
            <person name="Fukunaka R."/>
            <person name="Hamada M."/>
            <person name="Harada C."/>
            <person name="Hayashi A."/>
            <person name="Hijishita S."/>
            <person name="Honda M."/>
            <person name="Hosokawa S."/>
            <person name="Ichikawa Y."/>
            <person name="Idonuma A."/>
            <person name="Iijima M."/>
            <person name="Ikeda M."/>
            <person name="Ikeno M."/>
            <person name="Ito K."/>
            <person name="Ito S."/>
            <person name="Ito T."/>
            <person name="Ito Y."/>
            <person name="Ito Y."/>
            <person name="Iwabuchi A."/>
            <person name="Kamiya K."/>
            <person name="Karasawa W."/>
            <person name="Kurita K."/>
            <person name="Katagiri S."/>
            <person name="Kikuta A."/>
            <person name="Kobayashi H."/>
            <person name="Kobayashi N."/>
            <person name="Machita K."/>
            <person name="Maehara T."/>
            <person name="Masukawa M."/>
            <person name="Mizubayashi T."/>
            <person name="Mukai Y."/>
            <person name="Nagasaki H."/>
            <person name="Nagata Y."/>
            <person name="Naito S."/>
            <person name="Nakashima M."/>
            <person name="Nakama Y."/>
            <person name="Nakamichi Y."/>
            <person name="Nakamura M."/>
            <person name="Meguro A."/>
            <person name="Negishi M."/>
            <person name="Ohta I."/>
            <person name="Ohta T."/>
            <person name="Okamoto M."/>
            <person name="Ono N."/>
            <person name="Saji S."/>
            <person name="Sakaguchi M."/>
            <person name="Sakai K."/>
            <person name="Shibata M."/>
            <person name="Shimokawa T."/>
            <person name="Song J."/>
            <person name="Takazaki Y."/>
            <person name="Terasawa K."/>
            <person name="Tsugane M."/>
            <person name="Tsuji K."/>
            <person name="Ueda S."/>
            <person name="Waki K."/>
            <person name="Yamagata H."/>
            <person name="Yamamoto M."/>
            <person name="Yamamoto S."/>
            <person name="Yamane H."/>
            <person name="Yoshiki S."/>
            <person name="Yoshihara R."/>
            <person name="Yukawa K."/>
            <person name="Zhong H."/>
            <person name="Yano M."/>
            <person name="Yuan Q."/>
            <person name="Ouyang S."/>
            <person name="Liu J."/>
            <person name="Jones K.M."/>
            <person name="Gansberger K."/>
            <person name="Moffat K."/>
            <person name="Hill J."/>
            <person name="Bera J."/>
            <person name="Fadrosh D."/>
            <person name="Jin S."/>
            <person name="Johri S."/>
            <person name="Kim M."/>
            <person name="Overton L."/>
            <person name="Reardon M."/>
            <person name="Tsitrin T."/>
            <person name="Vuong H."/>
            <person name="Weaver B."/>
            <person name="Ciecko A."/>
            <person name="Tallon L."/>
            <person name="Jackson J."/>
            <person name="Pai G."/>
            <person name="Aken S.V."/>
            <person name="Utterback T."/>
            <person name="Reidmuller S."/>
            <person name="Feldblyum T."/>
            <person name="Hsiao J."/>
            <person name="Zismann V."/>
            <person name="Iobst S."/>
            <person name="de Vazeille A.R."/>
            <person name="Buell C.R."/>
            <person name="Ying K."/>
            <person name="Li Y."/>
            <person name="Lu T."/>
            <person name="Huang Y."/>
            <person name="Zhao Q."/>
            <person name="Feng Q."/>
            <person name="Zhang L."/>
            <person name="Zhu J."/>
            <person name="Weng Q."/>
            <person name="Mu J."/>
            <person name="Lu Y."/>
            <person name="Fan D."/>
            <person name="Liu Y."/>
            <person name="Guan J."/>
            <person name="Zhang Y."/>
            <person name="Yu S."/>
            <person name="Liu X."/>
            <person name="Zhang Y."/>
            <person name="Hong G."/>
            <person name="Han B."/>
            <person name="Choisne N."/>
            <person name="Demange N."/>
            <person name="Orjeda G."/>
            <person name="Samain S."/>
            <person name="Cattolico L."/>
            <person name="Pelletier E."/>
            <person name="Couloux A."/>
            <person name="Segurens B."/>
            <person name="Wincker P."/>
            <person name="D'Hont A."/>
            <person name="Scarpelli C."/>
            <person name="Weissenbach J."/>
            <person name="Salanoubat M."/>
            <person name="Quetier F."/>
            <person name="Yu Y."/>
            <person name="Kim H.R."/>
            <person name="Rambo T."/>
            <person name="Currie J."/>
            <person name="Collura K."/>
            <person name="Luo M."/>
            <person name="Yang T."/>
            <person name="Ammiraju J.S.S."/>
            <person name="Engler F."/>
            <person name="Soderlund C."/>
            <person name="Wing R.A."/>
            <person name="Palmer L.E."/>
            <person name="de la Bastide M."/>
            <person name="Spiegel L."/>
            <person name="Nascimento L."/>
            <person name="Zutavern T."/>
            <person name="O'Shaughnessy A."/>
            <person name="Dike S."/>
            <person name="Dedhia N."/>
            <person name="Preston R."/>
            <person name="Balija V."/>
            <person name="McCombie W.R."/>
            <person name="Chow T."/>
            <person name="Chen H."/>
            <person name="Chung M."/>
            <person name="Chen C."/>
            <person name="Shaw J."/>
            <person name="Wu H."/>
            <person name="Hsiao K."/>
            <person name="Chao Y."/>
            <person name="Chu M."/>
            <person name="Cheng C."/>
            <person name="Hour A."/>
            <person name="Lee P."/>
            <person name="Lin S."/>
            <person name="Lin Y."/>
            <person name="Liou J."/>
            <person name="Liu S."/>
            <person name="Hsing Y."/>
            <person name="Raghuvanshi S."/>
            <person name="Mohanty A."/>
            <person name="Bharti A.K."/>
            <person name="Gaur A."/>
            <person name="Gupta V."/>
            <person name="Kumar D."/>
            <person name="Ravi V."/>
            <person name="Vij S."/>
            <person name="Kapur A."/>
            <person name="Khurana P."/>
            <person name="Khurana P."/>
            <person name="Khurana J.P."/>
            <person name="Tyagi A.K."/>
            <person name="Gaikwad K."/>
            <person name="Singh A."/>
            <person name="Dalal V."/>
            <person name="Srivastava S."/>
            <person name="Dixit A."/>
            <person name="Pal A.K."/>
            <person name="Ghazi I.A."/>
            <person name="Yadav M."/>
            <person name="Pandit A."/>
            <person name="Bhargava A."/>
            <person name="Sureshbabu K."/>
            <person name="Batra K."/>
            <person name="Sharma T.R."/>
            <person name="Mohapatra T."/>
            <person name="Singh N.K."/>
            <person name="Messing J."/>
            <person name="Nelson A.B."/>
            <person name="Fuks G."/>
            <person name="Kavchok S."/>
            <person name="Keizer G."/>
            <person name="Linton E."/>
            <person name="Llaca V."/>
            <person name="Song R."/>
            <person name="Tanyolac B."/>
            <person name="Young S."/>
            <person name="Ho-Il K."/>
            <person name="Hahn J.H."/>
            <person name="Sangsakoo G."/>
            <person name="Vanavichit A."/>
            <person name="de Mattos Luiz.A.T."/>
            <person name="Zimmer P.D."/>
            <person name="Malone G."/>
            <person name="Dellagostin O."/>
            <person name="de Oliveira A.C."/>
            <person name="Bevan M."/>
            <person name="Bancroft I."/>
            <person name="Minx P."/>
            <person name="Cordum H."/>
            <person name="Wilson R."/>
            <person name="Cheng Z."/>
            <person name="Jin W."/>
            <person name="Jiang J."/>
            <person name="Leong S.A."/>
            <person name="Iwama H."/>
            <person name="Gojobori T."/>
            <person name="Itoh T."/>
            <person name="Niimura Y."/>
            <person name="Fujii Y."/>
            <person name="Habara T."/>
            <person name="Sakai H."/>
            <person name="Sato Y."/>
            <person name="Wilson G."/>
            <person name="Kumar K."/>
            <person name="McCouch S."/>
            <person name="Juretic N."/>
            <person name="Hoen D."/>
            <person name="Wright S."/>
            <person name="Bruskiewich R."/>
            <person name="Bureau T."/>
            <person name="Miyao A."/>
            <person name="Hirochika H."/>
            <person name="Nishikawa T."/>
            <person name="Kadowaki K."/>
            <person name="Sugiura M."/>
            <person name="Burr B."/>
            <person name="Sasaki T."/>
        </authorList>
    </citation>
    <scope>NUCLEOTIDE SEQUENCE [LARGE SCALE GENOMIC DNA]</scope>
    <source>
        <strain evidence="2">cv. Nipponbare</strain>
    </source>
</reference>
<organism evidence="1 2">
    <name type="scientific">Oryza sativa subsp. japonica</name>
    <name type="common">Rice</name>
    <dbReference type="NCBI Taxonomy" id="39947"/>
    <lineage>
        <taxon>Eukaryota</taxon>
        <taxon>Viridiplantae</taxon>
        <taxon>Streptophyta</taxon>
        <taxon>Embryophyta</taxon>
        <taxon>Tracheophyta</taxon>
        <taxon>Spermatophyta</taxon>
        <taxon>Magnoliopsida</taxon>
        <taxon>Liliopsida</taxon>
        <taxon>Poales</taxon>
        <taxon>Poaceae</taxon>
        <taxon>BOP clade</taxon>
        <taxon>Oryzoideae</taxon>
        <taxon>Oryzeae</taxon>
        <taxon>Oryzinae</taxon>
        <taxon>Oryza</taxon>
        <taxon>Oryza sativa</taxon>
    </lineage>
</organism>
<dbReference type="AlphaFoldDB" id="A0A0P0XVQ8"/>
<keyword evidence="2" id="KW-1185">Reference proteome</keyword>
<reference evidence="1 2" key="2">
    <citation type="journal article" date="2013" name="Plant Cell Physiol.">
        <title>Rice Annotation Project Database (RAP-DB): an integrative and interactive database for rice genomics.</title>
        <authorList>
            <person name="Sakai H."/>
            <person name="Lee S.S."/>
            <person name="Tanaka T."/>
            <person name="Numa H."/>
            <person name="Kim J."/>
            <person name="Kawahara Y."/>
            <person name="Wakimoto H."/>
            <person name="Yang C.C."/>
            <person name="Iwamoto M."/>
            <person name="Abe T."/>
            <person name="Yamada Y."/>
            <person name="Muto A."/>
            <person name="Inokuchi H."/>
            <person name="Ikemura T."/>
            <person name="Matsumoto T."/>
            <person name="Sasaki T."/>
            <person name="Itoh T."/>
        </authorList>
    </citation>
    <scope>NUCLEOTIDE SEQUENCE [LARGE SCALE GENOMIC DNA]</scope>
    <source>
        <strain evidence="2">cv. Nipponbare</strain>
    </source>
</reference>
<sequence length="220" mass="23083">MVCSVSFVRIPLFEEAIDDGVVQHHIRWAVTSIIRHHLEQLESFLASVLITQTLEKNGAGEDIWYAAELGHSAEHYVHCVARPLVGTEALEQRSEGDGFHSKSLLNDIAQGRETEVQAARPAAATDENAVGVQVGSYLVGAGSGHAVVAGHGGRGAVTRDVVEGAVQAVDRGALATPKQFVEHVACVLGAIAPRAAPSPLDRALRANSAGSGAARHARPS</sequence>
<name>A0A0P0XVQ8_ORYSJ</name>
<feature type="non-terminal residue" evidence="1">
    <location>
        <position position="220"/>
    </location>
</feature>
<evidence type="ECO:0000313" key="1">
    <source>
        <dbReference type="EMBL" id="BAT11467.1"/>
    </source>
</evidence>
<protein>
    <submittedName>
        <fullName evidence="1">Os10g0495075 protein</fullName>
    </submittedName>
</protein>
<gene>
    <name evidence="1" type="ordered locus">Os10g0495075</name>
    <name evidence="1" type="ORF">OSNPB_100495075</name>
</gene>